<keyword evidence="2" id="KW-1185">Reference proteome</keyword>
<dbReference type="AlphaFoldDB" id="A0A9D4K1P2"/>
<accession>A0A9D4K1P2</accession>
<dbReference type="Proteomes" id="UP000828390">
    <property type="component" value="Unassembled WGS sequence"/>
</dbReference>
<organism evidence="1 2">
    <name type="scientific">Dreissena polymorpha</name>
    <name type="common">Zebra mussel</name>
    <name type="synonym">Mytilus polymorpha</name>
    <dbReference type="NCBI Taxonomy" id="45954"/>
    <lineage>
        <taxon>Eukaryota</taxon>
        <taxon>Metazoa</taxon>
        <taxon>Spiralia</taxon>
        <taxon>Lophotrochozoa</taxon>
        <taxon>Mollusca</taxon>
        <taxon>Bivalvia</taxon>
        <taxon>Autobranchia</taxon>
        <taxon>Heteroconchia</taxon>
        <taxon>Euheterodonta</taxon>
        <taxon>Imparidentia</taxon>
        <taxon>Neoheterodontei</taxon>
        <taxon>Myida</taxon>
        <taxon>Dreissenoidea</taxon>
        <taxon>Dreissenidae</taxon>
        <taxon>Dreissena</taxon>
    </lineage>
</organism>
<reference evidence="1" key="2">
    <citation type="submission" date="2020-11" db="EMBL/GenBank/DDBJ databases">
        <authorList>
            <person name="McCartney M.A."/>
            <person name="Auch B."/>
            <person name="Kono T."/>
            <person name="Mallez S."/>
            <person name="Becker A."/>
            <person name="Gohl D.M."/>
            <person name="Silverstein K.A.T."/>
            <person name="Koren S."/>
            <person name="Bechman K.B."/>
            <person name="Herman A."/>
            <person name="Abrahante J.E."/>
            <person name="Garbe J."/>
        </authorList>
    </citation>
    <scope>NUCLEOTIDE SEQUENCE</scope>
    <source>
        <strain evidence="1">Duluth1</strain>
        <tissue evidence="1">Whole animal</tissue>
    </source>
</reference>
<evidence type="ECO:0000313" key="2">
    <source>
        <dbReference type="Proteomes" id="UP000828390"/>
    </source>
</evidence>
<name>A0A9D4K1P2_DREPO</name>
<gene>
    <name evidence="1" type="ORF">DPMN_130985</name>
</gene>
<dbReference type="EMBL" id="JAIWYP010000005">
    <property type="protein sequence ID" value="KAH3828997.1"/>
    <property type="molecule type" value="Genomic_DNA"/>
</dbReference>
<evidence type="ECO:0000313" key="1">
    <source>
        <dbReference type="EMBL" id="KAH3828997.1"/>
    </source>
</evidence>
<proteinExistence type="predicted"/>
<comment type="caution">
    <text evidence="1">The sequence shown here is derived from an EMBL/GenBank/DDBJ whole genome shotgun (WGS) entry which is preliminary data.</text>
</comment>
<sequence length="89" mass="9904">MEGDILINGSRISVSGSFASYYKNYALQTTNLVAHEIFKRNFTNFEMNGIFVSPVFSTGVVIIAGRAGTITCPMELRRTASKFEPLFRC</sequence>
<reference evidence="1" key="1">
    <citation type="journal article" date="2019" name="bioRxiv">
        <title>The Genome of the Zebra Mussel, Dreissena polymorpha: A Resource for Invasive Species Research.</title>
        <authorList>
            <person name="McCartney M.A."/>
            <person name="Auch B."/>
            <person name="Kono T."/>
            <person name="Mallez S."/>
            <person name="Zhang Y."/>
            <person name="Obille A."/>
            <person name="Becker A."/>
            <person name="Abrahante J.E."/>
            <person name="Garbe J."/>
            <person name="Badalamenti J.P."/>
            <person name="Herman A."/>
            <person name="Mangelson H."/>
            <person name="Liachko I."/>
            <person name="Sullivan S."/>
            <person name="Sone E.D."/>
            <person name="Koren S."/>
            <person name="Silverstein K.A.T."/>
            <person name="Beckman K.B."/>
            <person name="Gohl D.M."/>
        </authorList>
    </citation>
    <scope>NUCLEOTIDE SEQUENCE</scope>
    <source>
        <strain evidence="1">Duluth1</strain>
        <tissue evidence="1">Whole animal</tissue>
    </source>
</reference>
<protein>
    <submittedName>
        <fullName evidence="1">Uncharacterized protein</fullName>
    </submittedName>
</protein>